<keyword evidence="8 20" id="KW-0963">Cytoplasm</keyword>
<dbReference type="PATRIC" id="fig|652.5.peg.4307"/>
<evidence type="ECO:0000313" key="23">
    <source>
        <dbReference type="Proteomes" id="UP000058114"/>
    </source>
</evidence>
<dbReference type="PANTHER" id="PTHR21071">
    <property type="entry name" value="UDP-N-ACETYLENOLPYRUVOYLGLUCOSAMINE REDUCTASE"/>
    <property type="match status" value="1"/>
</dbReference>
<dbReference type="UniPathway" id="UPA00219"/>
<gene>
    <name evidence="20 22" type="primary">murB</name>
    <name evidence="22" type="ORF">WL1483_309</name>
</gene>
<evidence type="ECO:0000259" key="21">
    <source>
        <dbReference type="PROSITE" id="PS51387"/>
    </source>
</evidence>
<evidence type="ECO:0000256" key="2">
    <source>
        <dbReference type="ARBA" id="ARBA00003921"/>
    </source>
</evidence>
<keyword evidence="17 20" id="KW-0961">Cell wall biogenesis/degradation</keyword>
<dbReference type="PROSITE" id="PS51387">
    <property type="entry name" value="FAD_PCMH"/>
    <property type="match status" value="1"/>
</dbReference>
<evidence type="ECO:0000256" key="10">
    <source>
        <dbReference type="ARBA" id="ARBA00022630"/>
    </source>
</evidence>
<dbReference type="InterPro" id="IPR016169">
    <property type="entry name" value="FAD-bd_PCMH_sub2"/>
</dbReference>
<keyword evidence="14 20" id="KW-0573">Peptidoglycan synthesis</keyword>
<dbReference type="Proteomes" id="UP000058114">
    <property type="component" value="Chromosome"/>
</dbReference>
<evidence type="ECO:0000256" key="6">
    <source>
        <dbReference type="ARBA" id="ARBA00012518"/>
    </source>
</evidence>
<dbReference type="GO" id="GO:0008360">
    <property type="term" value="P:regulation of cell shape"/>
    <property type="evidence" value="ECO:0007669"/>
    <property type="project" value="UniProtKB-KW"/>
</dbReference>
<evidence type="ECO:0000256" key="13">
    <source>
        <dbReference type="ARBA" id="ARBA00022960"/>
    </source>
</evidence>
<dbReference type="NCBIfam" id="NF010478">
    <property type="entry name" value="PRK13903.1"/>
    <property type="match status" value="1"/>
</dbReference>
<dbReference type="AlphaFoldDB" id="A0A0S2SDH9"/>
<evidence type="ECO:0000256" key="15">
    <source>
        <dbReference type="ARBA" id="ARBA00023002"/>
    </source>
</evidence>
<dbReference type="NCBIfam" id="NF000755">
    <property type="entry name" value="PRK00046.1"/>
    <property type="match status" value="1"/>
</dbReference>
<dbReference type="Gene3D" id="3.30.465.10">
    <property type="match status" value="1"/>
</dbReference>
<feature type="domain" description="FAD-binding PCMH-type" evidence="21">
    <location>
        <begin position="16"/>
        <end position="187"/>
    </location>
</feature>
<dbReference type="GO" id="GO:0008762">
    <property type="term" value="F:UDP-N-acetylmuramate dehydrogenase activity"/>
    <property type="evidence" value="ECO:0007669"/>
    <property type="project" value="UniProtKB-UniRule"/>
</dbReference>
<dbReference type="InterPro" id="IPR016167">
    <property type="entry name" value="FAD-bd_PCMH_sub1"/>
</dbReference>
<comment type="cofactor">
    <cofactor evidence="1 20">
        <name>FAD</name>
        <dbReference type="ChEBI" id="CHEBI:57692"/>
    </cofactor>
</comment>
<dbReference type="InterPro" id="IPR016166">
    <property type="entry name" value="FAD-bd_PCMH"/>
</dbReference>
<evidence type="ECO:0000256" key="12">
    <source>
        <dbReference type="ARBA" id="ARBA00022857"/>
    </source>
</evidence>
<dbReference type="NCBIfam" id="TIGR00179">
    <property type="entry name" value="murB"/>
    <property type="match status" value="1"/>
</dbReference>
<evidence type="ECO:0000256" key="5">
    <source>
        <dbReference type="ARBA" id="ARBA00010485"/>
    </source>
</evidence>
<organism evidence="22 23">
    <name type="scientific">Aeromonas schubertii</name>
    <dbReference type="NCBI Taxonomy" id="652"/>
    <lineage>
        <taxon>Bacteria</taxon>
        <taxon>Pseudomonadati</taxon>
        <taxon>Pseudomonadota</taxon>
        <taxon>Gammaproteobacteria</taxon>
        <taxon>Aeromonadales</taxon>
        <taxon>Aeromonadaceae</taxon>
        <taxon>Aeromonas</taxon>
    </lineage>
</organism>
<accession>A0A0S2SDH9</accession>
<dbReference type="InterPro" id="IPR006094">
    <property type="entry name" value="Oxid_FAD_bind_N"/>
</dbReference>
<dbReference type="PANTHER" id="PTHR21071:SF4">
    <property type="entry name" value="UDP-N-ACETYLENOLPYRUVOYLGLUCOSAMINE REDUCTASE"/>
    <property type="match status" value="1"/>
</dbReference>
<feature type="active site" evidence="20">
    <location>
        <position position="163"/>
    </location>
</feature>
<evidence type="ECO:0000256" key="3">
    <source>
        <dbReference type="ARBA" id="ARBA00004496"/>
    </source>
</evidence>
<dbReference type="SUPFAM" id="SSF56194">
    <property type="entry name" value="Uridine diphospho-N-Acetylenolpyruvylglucosamine reductase, MurB, C-terminal domain"/>
    <property type="match status" value="1"/>
</dbReference>
<comment type="similarity">
    <text evidence="5 20">Belongs to the MurB family.</text>
</comment>
<evidence type="ECO:0000256" key="16">
    <source>
        <dbReference type="ARBA" id="ARBA00023306"/>
    </source>
</evidence>
<reference evidence="23" key="1">
    <citation type="submission" date="2015-10" db="EMBL/GenBank/DDBJ databases">
        <title>Complete Genome Sequence of Aeromonas schubertii strain WL1483.</title>
        <authorList>
            <person name="Liu L."/>
        </authorList>
    </citation>
    <scope>NUCLEOTIDE SEQUENCE [LARGE SCALE GENOMIC DNA]</scope>
    <source>
        <strain evidence="23">WL1483</strain>
    </source>
</reference>
<keyword evidence="12 20" id="KW-0521">NADP</keyword>
<evidence type="ECO:0000313" key="22">
    <source>
        <dbReference type="EMBL" id="ALP39728.1"/>
    </source>
</evidence>
<keyword evidence="11 20" id="KW-0274">FAD</keyword>
<name>A0A0S2SDH9_9GAMM</name>
<evidence type="ECO:0000256" key="1">
    <source>
        <dbReference type="ARBA" id="ARBA00001974"/>
    </source>
</evidence>
<comment type="catalytic activity">
    <reaction evidence="19 20">
        <text>UDP-N-acetyl-alpha-D-muramate + NADP(+) = UDP-N-acetyl-3-O-(1-carboxyvinyl)-alpha-D-glucosamine + NADPH + H(+)</text>
        <dbReference type="Rhea" id="RHEA:12248"/>
        <dbReference type="ChEBI" id="CHEBI:15378"/>
        <dbReference type="ChEBI" id="CHEBI:57783"/>
        <dbReference type="ChEBI" id="CHEBI:58349"/>
        <dbReference type="ChEBI" id="CHEBI:68483"/>
        <dbReference type="ChEBI" id="CHEBI:70757"/>
        <dbReference type="EC" id="1.3.1.98"/>
    </reaction>
</comment>
<dbReference type="InterPro" id="IPR036635">
    <property type="entry name" value="MurB_C_sf"/>
</dbReference>
<evidence type="ECO:0000256" key="20">
    <source>
        <dbReference type="HAMAP-Rule" id="MF_00037"/>
    </source>
</evidence>
<comment type="subcellular location">
    <subcellularLocation>
        <location evidence="3 20">Cytoplasm</location>
    </subcellularLocation>
</comment>
<evidence type="ECO:0000256" key="19">
    <source>
        <dbReference type="ARBA" id="ARBA00048914"/>
    </source>
</evidence>
<dbReference type="GO" id="GO:0071949">
    <property type="term" value="F:FAD binding"/>
    <property type="evidence" value="ECO:0007669"/>
    <property type="project" value="InterPro"/>
</dbReference>
<dbReference type="GO" id="GO:0005829">
    <property type="term" value="C:cytosol"/>
    <property type="evidence" value="ECO:0007669"/>
    <property type="project" value="TreeGrafter"/>
</dbReference>
<keyword evidence="10 20" id="KW-0285">Flavoprotein</keyword>
<comment type="function">
    <text evidence="2 20">Cell wall formation.</text>
</comment>
<dbReference type="RefSeq" id="WP_060588059.1">
    <property type="nucleotide sequence ID" value="NZ_CP013067.1"/>
</dbReference>
<dbReference type="HAMAP" id="MF_00037">
    <property type="entry name" value="MurB"/>
    <property type="match status" value="1"/>
</dbReference>
<proteinExistence type="inferred from homology"/>
<evidence type="ECO:0000256" key="17">
    <source>
        <dbReference type="ARBA" id="ARBA00023316"/>
    </source>
</evidence>
<dbReference type="EC" id="1.3.1.98" evidence="6 20"/>
<keyword evidence="9 20" id="KW-0132">Cell division</keyword>
<evidence type="ECO:0000256" key="11">
    <source>
        <dbReference type="ARBA" id="ARBA00022827"/>
    </source>
</evidence>
<evidence type="ECO:0000256" key="14">
    <source>
        <dbReference type="ARBA" id="ARBA00022984"/>
    </source>
</evidence>
<dbReference type="Gene3D" id="3.90.78.10">
    <property type="entry name" value="UDP-N-acetylenolpyruvoylglucosamine reductase, C-terminal domain"/>
    <property type="match status" value="1"/>
</dbReference>
<feature type="active site" description="Proton donor" evidence="20">
    <location>
        <position position="232"/>
    </location>
</feature>
<dbReference type="KEGG" id="asr:WL1483_309"/>
<dbReference type="InterPro" id="IPR036318">
    <property type="entry name" value="FAD-bd_PCMH-like_sf"/>
</dbReference>
<evidence type="ECO:0000256" key="8">
    <source>
        <dbReference type="ARBA" id="ARBA00022490"/>
    </source>
</evidence>
<dbReference type="SUPFAM" id="SSF56176">
    <property type="entry name" value="FAD-binding/transporter-associated domain-like"/>
    <property type="match status" value="1"/>
</dbReference>
<protein>
    <recommendedName>
        <fullName evidence="7 20">UDP-N-acetylenolpyruvoylglucosamine reductase</fullName>
        <ecNumber evidence="6 20">1.3.1.98</ecNumber>
    </recommendedName>
    <alternativeName>
        <fullName evidence="18 20">UDP-N-acetylmuramate dehydrogenase</fullName>
    </alternativeName>
</protein>
<dbReference type="InterPro" id="IPR011601">
    <property type="entry name" value="MurB_C"/>
</dbReference>
<dbReference type="Pfam" id="PF01565">
    <property type="entry name" value="FAD_binding_4"/>
    <property type="match status" value="1"/>
</dbReference>
<feature type="active site" evidence="20">
    <location>
        <position position="328"/>
    </location>
</feature>
<evidence type="ECO:0000256" key="18">
    <source>
        <dbReference type="ARBA" id="ARBA00031026"/>
    </source>
</evidence>
<evidence type="ECO:0000256" key="7">
    <source>
        <dbReference type="ARBA" id="ARBA00015188"/>
    </source>
</evidence>
<dbReference type="Gene3D" id="3.30.43.10">
    <property type="entry name" value="Uridine Diphospho-n-acetylenolpyruvylglucosamine Reductase, domain 2"/>
    <property type="match status" value="1"/>
</dbReference>
<dbReference type="GO" id="GO:0071555">
    <property type="term" value="P:cell wall organization"/>
    <property type="evidence" value="ECO:0007669"/>
    <property type="project" value="UniProtKB-KW"/>
</dbReference>
<dbReference type="InterPro" id="IPR003170">
    <property type="entry name" value="MurB"/>
</dbReference>
<evidence type="ECO:0000256" key="9">
    <source>
        <dbReference type="ARBA" id="ARBA00022618"/>
    </source>
</evidence>
<dbReference type="Pfam" id="PF02873">
    <property type="entry name" value="MurB_C"/>
    <property type="match status" value="1"/>
</dbReference>
<dbReference type="EMBL" id="CP013067">
    <property type="protein sequence ID" value="ALP39728.1"/>
    <property type="molecule type" value="Genomic_DNA"/>
</dbReference>
<keyword evidence="16 20" id="KW-0131">Cell cycle</keyword>
<dbReference type="GO" id="GO:0051301">
    <property type="term" value="P:cell division"/>
    <property type="evidence" value="ECO:0007669"/>
    <property type="project" value="UniProtKB-KW"/>
</dbReference>
<dbReference type="GO" id="GO:0009252">
    <property type="term" value="P:peptidoglycan biosynthetic process"/>
    <property type="evidence" value="ECO:0007669"/>
    <property type="project" value="UniProtKB-UniRule"/>
</dbReference>
<comment type="pathway">
    <text evidence="4 20">Cell wall biogenesis; peptidoglycan biosynthesis.</text>
</comment>
<keyword evidence="15 20" id="KW-0560">Oxidoreductase</keyword>
<reference evidence="22 23" key="2">
    <citation type="journal article" date="2016" name="Genome Announc.">
        <title>Complete Genome Sequence of the Highly Virulent Aeromonas schubertii Strain WL1483, Isolated from Diseased Snakehead Fish (Channa argus) in China.</title>
        <authorList>
            <person name="Liu L."/>
            <person name="Li N."/>
            <person name="Zhang D."/>
            <person name="Fu X."/>
            <person name="Shi C."/>
            <person name="Lin Q."/>
            <person name="Hao G."/>
        </authorList>
    </citation>
    <scope>NUCLEOTIDE SEQUENCE [LARGE SCALE GENOMIC DNA]</scope>
    <source>
        <strain evidence="22 23">WL1483</strain>
    </source>
</reference>
<sequence>MKLQEHASLCDLTTLALPATARWLATLETSDDLEALRCDPRWAGQPRLVLGGGSNVLFTCNFDGLVVLNRLRGIEVVDEGESWLLHVAAGENWHELVRTTLERGMAGLENLALIPGCVGAAPVQNIGAYGVELARVCAYVDTWRWSDGQTERLDASHCRFGYRDSLFKHEYQESHLITAVGLRLPKVWQPVLSYGPLAALGDKASAQAVFDIVCATRMAKLPDPAVLGNAGSFFKNPVVALGLAEGLKTIYPSMPLYPAGEGQAKLAAGWLIEQCGLKGFAIGQAAVHQEQALVLVNRGGATAHDLLALARHVRDTVVERFGVELEHEVRFMGDRGETSLREVMG</sequence>
<evidence type="ECO:0000256" key="4">
    <source>
        <dbReference type="ARBA" id="ARBA00004752"/>
    </source>
</evidence>
<keyword evidence="13 20" id="KW-0133">Cell shape</keyword>